<evidence type="ECO:0000313" key="2">
    <source>
        <dbReference type="EMBL" id="TQN69897.1"/>
    </source>
</evidence>
<evidence type="ECO:0000256" key="1">
    <source>
        <dbReference type="SAM" id="MobiDB-lite"/>
    </source>
</evidence>
<dbReference type="EMBL" id="PUHP01000456">
    <property type="protein sequence ID" value="TQN69897.1"/>
    <property type="molecule type" value="Genomic_DNA"/>
</dbReference>
<gene>
    <name evidence="2" type="ORF">CSHISOI_05586</name>
</gene>
<protein>
    <submittedName>
        <fullName evidence="2">Uncharacterized protein</fullName>
    </submittedName>
</protein>
<name>A0A5Q4BTT9_9PEZI</name>
<organism evidence="2 3">
    <name type="scientific">Colletotrichum shisoi</name>
    <dbReference type="NCBI Taxonomy" id="2078593"/>
    <lineage>
        <taxon>Eukaryota</taxon>
        <taxon>Fungi</taxon>
        <taxon>Dikarya</taxon>
        <taxon>Ascomycota</taxon>
        <taxon>Pezizomycotina</taxon>
        <taxon>Sordariomycetes</taxon>
        <taxon>Hypocreomycetidae</taxon>
        <taxon>Glomerellales</taxon>
        <taxon>Glomerellaceae</taxon>
        <taxon>Colletotrichum</taxon>
        <taxon>Colletotrichum destructivum species complex</taxon>
    </lineage>
</organism>
<feature type="region of interest" description="Disordered" evidence="1">
    <location>
        <begin position="90"/>
        <end position="120"/>
    </location>
</feature>
<dbReference type="AlphaFoldDB" id="A0A5Q4BTT9"/>
<comment type="caution">
    <text evidence="2">The sequence shown here is derived from an EMBL/GenBank/DDBJ whole genome shotgun (WGS) entry which is preliminary data.</text>
</comment>
<reference evidence="2 3" key="1">
    <citation type="journal article" date="2019" name="Sci. Rep.">
        <title>Colletotrichum shisoi sp. nov., an anthracnose pathogen of Perilla frutescens in Japan: molecular phylogenetic, morphological and genomic evidence.</title>
        <authorList>
            <person name="Gan P."/>
            <person name="Tsushima A."/>
            <person name="Hiroyama R."/>
            <person name="Narusaka M."/>
            <person name="Takano Y."/>
            <person name="Narusaka Y."/>
            <person name="Kawaradani M."/>
            <person name="Damm U."/>
            <person name="Shirasu K."/>
        </authorList>
    </citation>
    <scope>NUCLEOTIDE SEQUENCE [LARGE SCALE GENOMIC DNA]</scope>
    <source>
        <strain evidence="2 3">PG-2018a</strain>
    </source>
</reference>
<accession>A0A5Q4BTT9</accession>
<evidence type="ECO:0000313" key="3">
    <source>
        <dbReference type="Proteomes" id="UP000326340"/>
    </source>
</evidence>
<sequence length="120" mass="12842">MCRLVLFAGTCVRCNESLTWADLSQQLSCLEAKNADSFGGCRRGVDVETHAFDQECDACAGEDEGVAGMDFGEQQYQQYQQYQQALTSSISAARSSGKRSGGGGGGREEGEGGKKKRART</sequence>
<keyword evidence="3" id="KW-1185">Reference proteome</keyword>
<dbReference type="OrthoDB" id="4739627at2759"/>
<proteinExistence type="predicted"/>
<dbReference type="Proteomes" id="UP000326340">
    <property type="component" value="Unassembled WGS sequence"/>
</dbReference>